<sequence length="162" mass="17072">MRGIREEEERRGAKDDARVAGVLQLVLVVLVCVVAAASARPQRGGAPPAGEPIAIVNLQSEVNLDGTFSYTYESANGIKAEARGQPGQGPPGEEGTSEQGSFSYVGDDGQTYSVTYTADENGFVPAGAHLPTPPPIPEAIQRALEFNEKNPEPEEGAPRKGR</sequence>
<feature type="compositionally biased region" description="Basic and acidic residues" evidence="3">
    <location>
        <begin position="145"/>
        <end position="162"/>
    </location>
</feature>
<evidence type="ECO:0000256" key="4">
    <source>
        <dbReference type="SAM" id="Phobius"/>
    </source>
</evidence>
<dbReference type="PANTHER" id="PTHR10380">
    <property type="entry name" value="CUTICLE PROTEIN"/>
    <property type="match status" value="1"/>
</dbReference>
<dbReference type="GO" id="GO:0062129">
    <property type="term" value="C:chitin-based extracellular matrix"/>
    <property type="evidence" value="ECO:0007669"/>
    <property type="project" value="TreeGrafter"/>
</dbReference>
<feature type="region of interest" description="Disordered" evidence="3">
    <location>
        <begin position="79"/>
        <end position="108"/>
    </location>
</feature>
<keyword evidence="6" id="KW-1185">Reference proteome</keyword>
<reference evidence="5" key="1">
    <citation type="submission" date="2021-07" db="EMBL/GenBank/DDBJ databases">
        <authorList>
            <person name="Catto M.A."/>
            <person name="Jacobson A."/>
            <person name="Kennedy G."/>
            <person name="Labadie P."/>
            <person name="Hunt B.G."/>
            <person name="Srinivasan R."/>
        </authorList>
    </citation>
    <scope>NUCLEOTIDE SEQUENCE</scope>
    <source>
        <strain evidence="5">PL_HMW_Pooled</strain>
        <tissue evidence="5">Head</tissue>
    </source>
</reference>
<keyword evidence="1 2" id="KW-0193">Cuticle</keyword>
<dbReference type="InterPro" id="IPR031311">
    <property type="entry name" value="CHIT_BIND_RR_consensus"/>
</dbReference>
<dbReference type="AlphaFoldDB" id="A0AAE1HY76"/>
<keyword evidence="4" id="KW-0472">Membrane</keyword>
<evidence type="ECO:0000256" key="1">
    <source>
        <dbReference type="ARBA" id="ARBA00022460"/>
    </source>
</evidence>
<dbReference type="PROSITE" id="PS00233">
    <property type="entry name" value="CHIT_BIND_RR_1"/>
    <property type="match status" value="1"/>
</dbReference>
<dbReference type="Pfam" id="PF00379">
    <property type="entry name" value="Chitin_bind_4"/>
    <property type="match status" value="1"/>
</dbReference>
<evidence type="ECO:0000313" key="5">
    <source>
        <dbReference type="EMBL" id="KAK3930047.1"/>
    </source>
</evidence>
<dbReference type="EMBL" id="JAHWGI010001409">
    <property type="protein sequence ID" value="KAK3930047.1"/>
    <property type="molecule type" value="Genomic_DNA"/>
</dbReference>
<evidence type="ECO:0000256" key="3">
    <source>
        <dbReference type="SAM" id="MobiDB-lite"/>
    </source>
</evidence>
<evidence type="ECO:0000313" key="6">
    <source>
        <dbReference type="Proteomes" id="UP001219518"/>
    </source>
</evidence>
<keyword evidence="4" id="KW-0812">Transmembrane</keyword>
<dbReference type="GO" id="GO:0008010">
    <property type="term" value="F:structural constituent of chitin-based larval cuticle"/>
    <property type="evidence" value="ECO:0007669"/>
    <property type="project" value="TreeGrafter"/>
</dbReference>
<evidence type="ECO:0000256" key="2">
    <source>
        <dbReference type="PROSITE-ProRule" id="PRU00497"/>
    </source>
</evidence>
<proteinExistence type="predicted"/>
<protein>
    <submittedName>
        <fullName evidence="5">Endocuticle structural glycoprotein SgAbd-3</fullName>
    </submittedName>
</protein>
<dbReference type="PRINTS" id="PR00947">
    <property type="entry name" value="CUTICLE"/>
</dbReference>
<feature type="region of interest" description="Disordered" evidence="3">
    <location>
        <begin position="124"/>
        <end position="162"/>
    </location>
</feature>
<dbReference type="PANTHER" id="PTHR10380:SF173">
    <property type="entry name" value="CUTICULAR PROTEIN 47EF, ISOFORM C-RELATED"/>
    <property type="match status" value="1"/>
</dbReference>
<reference evidence="5" key="2">
    <citation type="journal article" date="2023" name="BMC Genomics">
        <title>Pest status, molecular evolution, and epigenetic factors derived from the genome assembly of Frankliniella fusca, a thysanopteran phytovirus vector.</title>
        <authorList>
            <person name="Catto M.A."/>
            <person name="Labadie P.E."/>
            <person name="Jacobson A.L."/>
            <person name="Kennedy G.G."/>
            <person name="Srinivasan R."/>
            <person name="Hunt B.G."/>
        </authorList>
    </citation>
    <scope>NUCLEOTIDE SEQUENCE</scope>
    <source>
        <strain evidence="5">PL_HMW_Pooled</strain>
    </source>
</reference>
<dbReference type="PROSITE" id="PS51155">
    <property type="entry name" value="CHIT_BIND_RR_2"/>
    <property type="match status" value="1"/>
</dbReference>
<keyword evidence="4" id="KW-1133">Transmembrane helix</keyword>
<name>A0AAE1HY76_9NEOP</name>
<dbReference type="InterPro" id="IPR000618">
    <property type="entry name" value="Insect_cuticle"/>
</dbReference>
<comment type="caution">
    <text evidence="5">The sequence shown here is derived from an EMBL/GenBank/DDBJ whole genome shotgun (WGS) entry which is preliminary data.</text>
</comment>
<gene>
    <name evidence="5" type="ORF">KUF71_004618</name>
</gene>
<organism evidence="5 6">
    <name type="scientific">Frankliniella fusca</name>
    <dbReference type="NCBI Taxonomy" id="407009"/>
    <lineage>
        <taxon>Eukaryota</taxon>
        <taxon>Metazoa</taxon>
        <taxon>Ecdysozoa</taxon>
        <taxon>Arthropoda</taxon>
        <taxon>Hexapoda</taxon>
        <taxon>Insecta</taxon>
        <taxon>Pterygota</taxon>
        <taxon>Neoptera</taxon>
        <taxon>Paraneoptera</taxon>
        <taxon>Thysanoptera</taxon>
        <taxon>Terebrantia</taxon>
        <taxon>Thripoidea</taxon>
        <taxon>Thripidae</taxon>
        <taxon>Frankliniella</taxon>
    </lineage>
</organism>
<dbReference type="Proteomes" id="UP001219518">
    <property type="component" value="Unassembled WGS sequence"/>
</dbReference>
<dbReference type="InterPro" id="IPR050468">
    <property type="entry name" value="Cuticle_Struct_Prot"/>
</dbReference>
<accession>A0AAE1HY76</accession>
<feature type="transmembrane region" description="Helical" evidence="4">
    <location>
        <begin position="21"/>
        <end position="39"/>
    </location>
</feature>